<protein>
    <submittedName>
        <fullName evidence="4">Acid phosphatase</fullName>
    </submittedName>
</protein>
<gene>
    <name evidence="4" type="ORF">D2E25_0951</name>
</gene>
<evidence type="ECO:0000259" key="3">
    <source>
        <dbReference type="SMART" id="SM00014"/>
    </source>
</evidence>
<dbReference type="InterPro" id="IPR001011">
    <property type="entry name" value="Acid_Pase_classA_bac"/>
</dbReference>
<dbReference type="PANTHER" id="PTHR14969">
    <property type="entry name" value="SPHINGOSINE-1-PHOSPHATE PHOSPHOHYDROLASE"/>
    <property type="match status" value="1"/>
</dbReference>
<feature type="domain" description="Phosphatidic acid phosphatase type 2/haloperoxidase" evidence="3">
    <location>
        <begin position="167"/>
        <end position="306"/>
    </location>
</feature>
<name>A0A430FLM8_9BIFI</name>
<dbReference type="AlphaFoldDB" id="A0A430FLM8"/>
<evidence type="ECO:0000256" key="2">
    <source>
        <dbReference type="SAM" id="SignalP"/>
    </source>
</evidence>
<dbReference type="Pfam" id="PF01569">
    <property type="entry name" value="PAP2"/>
    <property type="match status" value="2"/>
</dbReference>
<dbReference type="EMBL" id="QXGL01000002">
    <property type="protein sequence ID" value="RSX53628.1"/>
    <property type="molecule type" value="Genomic_DNA"/>
</dbReference>
<dbReference type="InterPro" id="IPR043708">
    <property type="entry name" value="DUF5648"/>
</dbReference>
<feature type="region of interest" description="Disordered" evidence="1">
    <location>
        <begin position="920"/>
        <end position="956"/>
    </location>
</feature>
<proteinExistence type="predicted"/>
<feature type="compositionally biased region" description="Polar residues" evidence="1">
    <location>
        <begin position="932"/>
        <end position="949"/>
    </location>
</feature>
<evidence type="ECO:0000313" key="5">
    <source>
        <dbReference type="Proteomes" id="UP000287533"/>
    </source>
</evidence>
<keyword evidence="2" id="KW-0732">Signal</keyword>
<dbReference type="Pfam" id="PF18885">
    <property type="entry name" value="DUF5648"/>
    <property type="match status" value="1"/>
</dbReference>
<dbReference type="Gene3D" id="1.20.144.10">
    <property type="entry name" value="Phosphatidic acid phosphatase type 2/haloperoxidase"/>
    <property type="match status" value="2"/>
</dbReference>
<keyword evidence="5" id="KW-1185">Reference proteome</keyword>
<evidence type="ECO:0000256" key="1">
    <source>
        <dbReference type="SAM" id="MobiDB-lite"/>
    </source>
</evidence>
<feature type="region of interest" description="Disordered" evidence="1">
    <location>
        <begin position="555"/>
        <end position="574"/>
    </location>
</feature>
<dbReference type="PRINTS" id="PR00483">
    <property type="entry name" value="BACPHPHTASE"/>
</dbReference>
<dbReference type="SMART" id="SM00014">
    <property type="entry name" value="acidPPc"/>
    <property type="match status" value="2"/>
</dbReference>
<organism evidence="4 5">
    <name type="scientific">Bifidobacterium goeldii</name>
    <dbReference type="NCBI Taxonomy" id="2306975"/>
    <lineage>
        <taxon>Bacteria</taxon>
        <taxon>Bacillati</taxon>
        <taxon>Actinomycetota</taxon>
        <taxon>Actinomycetes</taxon>
        <taxon>Bifidobacteriales</taxon>
        <taxon>Bifidobacteriaceae</taxon>
        <taxon>Bifidobacterium</taxon>
    </lineage>
</organism>
<dbReference type="GO" id="GO:0030288">
    <property type="term" value="C:outer membrane-bounded periplasmic space"/>
    <property type="evidence" value="ECO:0007669"/>
    <property type="project" value="InterPro"/>
</dbReference>
<dbReference type="SUPFAM" id="SSF48317">
    <property type="entry name" value="Acid phosphatase/Vanadium-dependent haloperoxidase"/>
    <property type="match status" value="2"/>
</dbReference>
<feature type="domain" description="Phosphatidic acid phosphatase type 2/haloperoxidase" evidence="3">
    <location>
        <begin position="616"/>
        <end position="748"/>
    </location>
</feature>
<reference evidence="4 5" key="1">
    <citation type="submission" date="2018-09" db="EMBL/GenBank/DDBJ databases">
        <title>Characterization of the phylogenetic diversity of five novel species belonging to the genus Bifidobacterium.</title>
        <authorList>
            <person name="Lugli G.A."/>
            <person name="Duranti S."/>
            <person name="Milani C."/>
        </authorList>
    </citation>
    <scope>NUCLEOTIDE SEQUENCE [LARGE SCALE GENOMIC DNA]</scope>
    <source>
        <strain evidence="4 5">2034B</strain>
    </source>
</reference>
<dbReference type="InterPro" id="IPR036938">
    <property type="entry name" value="PAP2/HPO_sf"/>
</dbReference>
<dbReference type="CDD" id="cd03397">
    <property type="entry name" value="PAP2_acid_phosphatase"/>
    <property type="match status" value="1"/>
</dbReference>
<dbReference type="Proteomes" id="UP000287533">
    <property type="component" value="Unassembled WGS sequence"/>
</dbReference>
<dbReference type="InterPro" id="IPR000326">
    <property type="entry name" value="PAP2/HPO"/>
</dbReference>
<accession>A0A430FLM8</accession>
<feature type="signal peptide" evidence="2">
    <location>
        <begin position="1"/>
        <end position="41"/>
    </location>
</feature>
<dbReference type="GO" id="GO:0003993">
    <property type="term" value="F:acid phosphatase activity"/>
    <property type="evidence" value="ECO:0007669"/>
    <property type="project" value="InterPro"/>
</dbReference>
<feature type="chain" id="PRO_5019127979" evidence="2">
    <location>
        <begin position="42"/>
        <end position="1093"/>
    </location>
</feature>
<dbReference type="PANTHER" id="PTHR14969:SF13">
    <property type="entry name" value="AT30094P"/>
    <property type="match status" value="1"/>
</dbReference>
<evidence type="ECO:0000313" key="4">
    <source>
        <dbReference type="EMBL" id="RSX53628.1"/>
    </source>
</evidence>
<comment type="caution">
    <text evidence="4">The sequence shown here is derived from an EMBL/GenBank/DDBJ whole genome shotgun (WGS) entry which is preliminary data.</text>
</comment>
<sequence>MRIGRGMKQTKSTSAALRVAVAGFAAAAMFLPGVIAQPALADTADAAAVAAAASNQQSFIQYDVAQSPAINGGKGLTTLLGDFNTYWTPNKGVTSADGAKVLEHDDALTESINNAAYGTDGNTEQDQRALSDAQMNPTNTLYDALGPTLGKYYKADMEAGKLPKTEAFLQAMNKSVSTGDAKNTYAHPRPYVDRANYKGEQIDLKGLKSTLDVKKVPGYENFDWGDGETPDNEYDGLAESGSFPSGHTTFAFSQGVGLSAILPELGAQIMTRVSEAGNNRIVLGVHYPLDIMGGHIAGAYGVATALSDPATAQQAKDARAELQSVLGADCKANGITKDADLHDCINATNANGNSSKQQYGGYTNAFTDDVVTKPVTDRQSAIDAYTARMTYGFTQTGDTTKRPVVPAGAENLLANVDYFNTDDAAGDDPKLKFTTDELRQVIAASEIASGYPLDASSDGWGRINLAKIYTARVTFDGTDPTTRKITAISFGHHRDEVKIEKKSTTPTQPKADELSNLLKDYNNYFDFYQGGVIDNDKSGVLKHDDELTEQINNKAAADAKDATSPAKDQQDRAVSDAAMNSTDTLYDALGPVLGKYYKEGMNGCSYGEYNCKLSNVQGFLDWADYSASTSTAKKYFQHPRPYIGRKDYLGATLNLGDLKQTLNIEKVKAYEDQGQYDGLANSGSFPSGHTTFAFTQGTGLAYLLPELGPEIMTRVSEAGNNRIVLGVHYPLDILGGHIGGQWGVATMIANGSDDPNSEDYQTKYGTDARNDLVNYLTERCKADGYGDTLAACIAKTGANDKNGYKNAFTDDVTGSETVTDRKSAIDVYGKRMTYGFQQVGQAGQAPVVPDAAVSLLDNVEAFKSLTADQKKAVLAATEGDSGYPLDSTSEGWARLNLAAAYSAKVTLSADGTTVVKVEPGQPVASVVKESEPSTPDQPSEPSEPSTPDQPSKPEEKSVTVYRLYNNNSGLHHYTTSKGERDYLVKLGWSSEGTAFKAAAKDEANKNLKPVYREYNPNNGNHNWTMNKAEHDYLVKLGWHDEGIAWYTDTTAGTAVYRLYNPNSGEHLYTTNKVEYDKVGAAGWHQEGVAWQSL</sequence>